<accession>A0ABQ8FG50</accession>
<dbReference type="EMBL" id="JAFCIX010000242">
    <property type="protein sequence ID" value="KAH6596178.1"/>
    <property type="molecule type" value="Genomic_DNA"/>
</dbReference>
<protein>
    <submittedName>
        <fullName evidence="1">Uncharacterized protein</fullName>
    </submittedName>
</protein>
<gene>
    <name evidence="1" type="ORF">BASA50_005218</name>
</gene>
<sequence>MRFMFDSDGQAVRIHRIHNDSTLVQPQPISIETPAVEDSLECPAALLTCSASTSPLATEFLSIPKDTRLIKLLVLVDPIESAQILEISLCARRIDTLVRMERERVMQENIVNGTLEATRLVSTTTMDATLSQHIKQPELAVAIPTLIQMQEQLKFQHRLYLREIYKYIHMILDIRKQLTVSVTKYQALIDRSSDTKQRTMFCAVRTVMEELCNRIGALFMDSPYKATLSWCDILCALDFIPMLQIRRARMRSLDPDELGYPQKDDLKQDRHPLVHIHLRKEPYEIMRTPQHSSSSILGTLDTNTDSALVKLPLSPSITSQPTTKLKSFSLEADDTPCKRTTQLSESSPIIAHISTYSRVAVDAHTLTSQADLQFPTSIMSQSDSDELVSRHPKHATILIDVSNTTISK</sequence>
<organism evidence="1 2">
    <name type="scientific">Batrachochytrium salamandrivorans</name>
    <dbReference type="NCBI Taxonomy" id="1357716"/>
    <lineage>
        <taxon>Eukaryota</taxon>
        <taxon>Fungi</taxon>
        <taxon>Fungi incertae sedis</taxon>
        <taxon>Chytridiomycota</taxon>
        <taxon>Chytridiomycota incertae sedis</taxon>
        <taxon>Chytridiomycetes</taxon>
        <taxon>Rhizophydiales</taxon>
        <taxon>Rhizophydiales incertae sedis</taxon>
        <taxon>Batrachochytrium</taxon>
    </lineage>
</organism>
<comment type="caution">
    <text evidence="1">The sequence shown here is derived from an EMBL/GenBank/DDBJ whole genome shotgun (WGS) entry which is preliminary data.</text>
</comment>
<proteinExistence type="predicted"/>
<reference evidence="1 2" key="1">
    <citation type="submission" date="2021-02" db="EMBL/GenBank/DDBJ databases">
        <title>Variation within the Batrachochytrium salamandrivorans European outbreak.</title>
        <authorList>
            <person name="Kelly M."/>
            <person name="Pasmans F."/>
            <person name="Shea T.P."/>
            <person name="Munoz J.F."/>
            <person name="Carranza S."/>
            <person name="Cuomo C.A."/>
            <person name="Martel A."/>
        </authorList>
    </citation>
    <scope>NUCLEOTIDE SEQUENCE [LARGE SCALE GENOMIC DNA]</scope>
    <source>
        <strain evidence="1 2">AMFP18/2</strain>
    </source>
</reference>
<name>A0ABQ8FG50_9FUNG</name>
<evidence type="ECO:0000313" key="2">
    <source>
        <dbReference type="Proteomes" id="UP001648503"/>
    </source>
</evidence>
<keyword evidence="2" id="KW-1185">Reference proteome</keyword>
<evidence type="ECO:0000313" key="1">
    <source>
        <dbReference type="EMBL" id="KAH6596178.1"/>
    </source>
</evidence>
<dbReference type="Proteomes" id="UP001648503">
    <property type="component" value="Unassembled WGS sequence"/>
</dbReference>